<dbReference type="EMBL" id="JBHSMX010000065">
    <property type="protein sequence ID" value="MFC5523610.1"/>
    <property type="molecule type" value="Genomic_DNA"/>
</dbReference>
<dbReference type="InterPro" id="IPR016568">
    <property type="entry name" value="Sulphur_oxidation_SoxY"/>
</dbReference>
<dbReference type="InterPro" id="IPR038162">
    <property type="entry name" value="SoxY_sf"/>
</dbReference>
<gene>
    <name evidence="3" type="primary">soxY</name>
    <name evidence="3" type="ORF">ACFPP7_22220</name>
</gene>
<evidence type="ECO:0000313" key="3">
    <source>
        <dbReference type="EMBL" id="MFC5523610.1"/>
    </source>
</evidence>
<evidence type="ECO:0000259" key="2">
    <source>
        <dbReference type="Pfam" id="PF13501"/>
    </source>
</evidence>
<keyword evidence="1" id="KW-0732">Signal</keyword>
<dbReference type="PROSITE" id="PS51318">
    <property type="entry name" value="TAT"/>
    <property type="match status" value="1"/>
</dbReference>
<feature type="signal peptide" evidence="1">
    <location>
        <begin position="1"/>
        <end position="29"/>
    </location>
</feature>
<dbReference type="InterPro" id="IPR032711">
    <property type="entry name" value="SoxY"/>
</dbReference>
<organism evidence="3 4">
    <name type="scientific">Polaromonas jejuensis</name>
    <dbReference type="NCBI Taxonomy" id="457502"/>
    <lineage>
        <taxon>Bacteria</taxon>
        <taxon>Pseudomonadati</taxon>
        <taxon>Pseudomonadota</taxon>
        <taxon>Betaproteobacteria</taxon>
        <taxon>Burkholderiales</taxon>
        <taxon>Comamonadaceae</taxon>
        <taxon>Polaromonas</taxon>
    </lineage>
</organism>
<dbReference type="NCBIfam" id="TIGR04488">
    <property type="entry name" value="SoxY_true_GGCGG"/>
    <property type="match status" value="1"/>
</dbReference>
<comment type="caution">
    <text evidence="3">The sequence shown here is derived from an EMBL/GenBank/DDBJ whole genome shotgun (WGS) entry which is preliminary data.</text>
</comment>
<feature type="domain" description="Ig-like SoxY" evidence="2">
    <location>
        <begin position="51"/>
        <end position="153"/>
    </location>
</feature>
<dbReference type="RefSeq" id="WP_068832591.1">
    <property type="nucleotide sequence ID" value="NZ_JBHSMX010000065.1"/>
</dbReference>
<protein>
    <submittedName>
        <fullName evidence="3">Thiosulfate oxidation carrier protein SoxY</fullName>
    </submittedName>
</protein>
<sequence length="155" mass="15732">MERREFLASSSSATALALAAASGLAPAHAENAPGWNKVAFESKSLADVAKALGATSAPLESKELVLQAPEIAENGNVVRVGAQSNLANTAQIALVVEKNPSALAALFDIPAGTDASVSTNLKMGQSSNVYALAKVGDKFFYAVKEVKVTLGGCGG</sequence>
<reference evidence="4" key="1">
    <citation type="journal article" date="2019" name="Int. J. Syst. Evol. Microbiol.">
        <title>The Global Catalogue of Microorganisms (GCM) 10K type strain sequencing project: providing services to taxonomists for standard genome sequencing and annotation.</title>
        <authorList>
            <consortium name="The Broad Institute Genomics Platform"/>
            <consortium name="The Broad Institute Genome Sequencing Center for Infectious Disease"/>
            <person name="Wu L."/>
            <person name="Ma J."/>
        </authorList>
    </citation>
    <scope>NUCLEOTIDE SEQUENCE [LARGE SCALE GENOMIC DNA]</scope>
    <source>
        <strain evidence="4">CGMCC 4.7277</strain>
    </source>
</reference>
<dbReference type="PIRSF" id="PIRSF010312">
    <property type="entry name" value="Sulphur_oxidation_SoxY"/>
    <property type="match status" value="1"/>
</dbReference>
<evidence type="ECO:0000256" key="1">
    <source>
        <dbReference type="SAM" id="SignalP"/>
    </source>
</evidence>
<dbReference type="Gene3D" id="2.60.40.2470">
    <property type="entry name" value="SoxY domain"/>
    <property type="match status" value="1"/>
</dbReference>
<feature type="chain" id="PRO_5046085696" evidence="1">
    <location>
        <begin position="30"/>
        <end position="155"/>
    </location>
</feature>
<dbReference type="Proteomes" id="UP001596084">
    <property type="component" value="Unassembled WGS sequence"/>
</dbReference>
<name>A0ABW0QG65_9BURK</name>
<dbReference type="InterPro" id="IPR006311">
    <property type="entry name" value="TAT_signal"/>
</dbReference>
<evidence type="ECO:0000313" key="4">
    <source>
        <dbReference type="Proteomes" id="UP001596084"/>
    </source>
</evidence>
<dbReference type="Pfam" id="PF13501">
    <property type="entry name" value="SoxY"/>
    <property type="match status" value="1"/>
</dbReference>
<accession>A0ABW0QG65</accession>
<keyword evidence="4" id="KW-1185">Reference proteome</keyword>
<proteinExistence type="predicted"/>